<dbReference type="AlphaFoldDB" id="A0A0C4ECN3"/>
<reference evidence="2" key="2">
    <citation type="submission" date="2010-05" db="EMBL/GenBank/DDBJ databases">
        <title>The Genome Sequence of Magnaporthe poae strain ATCC 64411.</title>
        <authorList>
            <consortium name="The Broad Institute Genome Sequencing Platform"/>
            <consortium name="Broad Institute Genome Sequencing Center for Infectious Disease"/>
            <person name="Ma L.-J."/>
            <person name="Dead R."/>
            <person name="Young S."/>
            <person name="Zeng Q."/>
            <person name="Koehrsen M."/>
            <person name="Alvarado L."/>
            <person name="Berlin A."/>
            <person name="Chapman S.B."/>
            <person name="Chen Z."/>
            <person name="Freedman E."/>
            <person name="Gellesch M."/>
            <person name="Goldberg J."/>
            <person name="Griggs A."/>
            <person name="Gujja S."/>
            <person name="Heilman E.R."/>
            <person name="Heiman D."/>
            <person name="Hepburn T."/>
            <person name="Howarth C."/>
            <person name="Jen D."/>
            <person name="Larson L."/>
            <person name="Mehta T."/>
            <person name="Neiman D."/>
            <person name="Pearson M."/>
            <person name="Roberts A."/>
            <person name="Saif S."/>
            <person name="Shea T."/>
            <person name="Shenoy N."/>
            <person name="Sisk P."/>
            <person name="Stolte C."/>
            <person name="Sykes S."/>
            <person name="Walk T."/>
            <person name="White J."/>
            <person name="Yandava C."/>
            <person name="Haas B."/>
            <person name="Nusbaum C."/>
            <person name="Birren B."/>
        </authorList>
    </citation>
    <scope>NUCLEOTIDE SEQUENCE</scope>
    <source>
        <strain evidence="2">ATCC 64411</strain>
    </source>
</reference>
<dbReference type="OrthoDB" id="5326588at2759"/>
<gene>
    <name evidence="2" type="ORF">MAPG_10464</name>
</gene>
<evidence type="ECO:0000313" key="3">
    <source>
        <dbReference type="EnsemblFungi" id="MAPG_10464T0"/>
    </source>
</evidence>
<feature type="region of interest" description="Disordered" evidence="1">
    <location>
        <begin position="244"/>
        <end position="308"/>
    </location>
</feature>
<sequence length="789" mass="90558">MASQCQALSLSTAVPRTKGATHGHGLFCRLHARQCMALYRGYKRRNAHLDKLDAERPVYLKAGPRPLAANMLEGVNDEATVEEARKHLVDIYDLLDKVTSARRLHHQHFYLEELDYGHKAYIGRLAARRRTTLGALEALEKRRTREDEKSCREKEEKRVKHEAALWRRHWRDLEARLRATKEKEDRLAQEAFLDEAWKERQGEVADRPDDNKDWDPVEDVVQKDRDKFLDLLRHFLWLESPPWTSSKDGGRKVDAKTSAADAEISKGVANLEDGGEDDAEEERWKKGRPRNKPSQNPPPPCPYSPFCPDAAQYGQNNSRRCGQRETSRLLSHVALLPIAIAMRSSSVEGFLADPALVDSSGLRDLYLEVEKPTLLALRDVCADFARGDTDDEGRPGVRDDELVEEMTMAEKLRYEQRFRDLGLGDDGYSLVDQSPSCNTRDTPRPRRRAPEGSGSSGHKDSKGEADEEQEPAHYCSFDDAAGLCRNFDKFEELSLLARWNFFPVPKWNGYRSDCFNMDLGELGLFPFWTVTDAAAVPHHLQTGSRGQVRRQHKIVESRNLLCAIMKRNHPVTRRFIHYYDIHIWDYQPGCRHHDLMSLTLNYLRRAHNIRMPQDQHHRQKHVLQTLCQDATTNRIRQMRPGDDESVFDILTHPTESRFALYQPKSGKYTEHGPDENPFGQYGLYNDADAAEDEVLFPMDKEYPDMMAPFKDIRSPIDLLEEPKSITKTVVSSIDRGRRVPFVSDDKGDDDEEVEDYDNDKGDDNDVVPPSEIKKDDEGDEVFMWDGPPI</sequence>
<feature type="compositionally biased region" description="Basic and acidic residues" evidence="1">
    <location>
        <begin position="441"/>
        <end position="450"/>
    </location>
</feature>
<organism evidence="3 4">
    <name type="scientific">Magnaporthiopsis poae (strain ATCC 64411 / 73-15)</name>
    <name type="common">Kentucky bluegrass fungus</name>
    <name type="synonym">Magnaporthe poae</name>
    <dbReference type="NCBI Taxonomy" id="644358"/>
    <lineage>
        <taxon>Eukaryota</taxon>
        <taxon>Fungi</taxon>
        <taxon>Dikarya</taxon>
        <taxon>Ascomycota</taxon>
        <taxon>Pezizomycotina</taxon>
        <taxon>Sordariomycetes</taxon>
        <taxon>Sordariomycetidae</taxon>
        <taxon>Magnaporthales</taxon>
        <taxon>Magnaporthaceae</taxon>
        <taxon>Magnaporthiopsis</taxon>
    </lineage>
</organism>
<dbReference type="EMBL" id="GL876975">
    <property type="protein sequence ID" value="KLU90612.1"/>
    <property type="molecule type" value="Genomic_DNA"/>
</dbReference>
<evidence type="ECO:0000313" key="4">
    <source>
        <dbReference type="Proteomes" id="UP000011715"/>
    </source>
</evidence>
<name>A0A0C4ECN3_MAGP6</name>
<accession>A0A0C4ECN3</accession>
<feature type="region of interest" description="Disordered" evidence="1">
    <location>
        <begin position="738"/>
        <end position="789"/>
    </location>
</feature>
<dbReference type="eggNOG" id="ENOG502SUXG">
    <property type="taxonomic scope" value="Eukaryota"/>
</dbReference>
<dbReference type="Proteomes" id="UP000011715">
    <property type="component" value="Unassembled WGS sequence"/>
</dbReference>
<reference evidence="3" key="4">
    <citation type="journal article" date="2015" name="G3 (Bethesda)">
        <title>Genome sequences of three phytopathogenic species of the Magnaporthaceae family of fungi.</title>
        <authorList>
            <person name="Okagaki L.H."/>
            <person name="Nunes C.C."/>
            <person name="Sailsbery J."/>
            <person name="Clay B."/>
            <person name="Brown D."/>
            <person name="John T."/>
            <person name="Oh Y."/>
            <person name="Young N."/>
            <person name="Fitzgerald M."/>
            <person name="Haas B.J."/>
            <person name="Zeng Q."/>
            <person name="Young S."/>
            <person name="Adiconis X."/>
            <person name="Fan L."/>
            <person name="Levin J.Z."/>
            <person name="Mitchell T.K."/>
            <person name="Okubara P.A."/>
            <person name="Farman M.L."/>
            <person name="Kohn L.M."/>
            <person name="Birren B."/>
            <person name="Ma L.-J."/>
            <person name="Dean R.A."/>
        </authorList>
    </citation>
    <scope>NUCLEOTIDE SEQUENCE</scope>
    <source>
        <strain evidence="3">ATCC 64411 / 73-15</strain>
    </source>
</reference>
<keyword evidence="4" id="KW-1185">Reference proteome</keyword>
<feature type="compositionally biased region" description="Pro residues" evidence="1">
    <location>
        <begin position="295"/>
        <end position="305"/>
    </location>
</feature>
<reference evidence="3" key="5">
    <citation type="submission" date="2015-06" db="UniProtKB">
        <authorList>
            <consortium name="EnsemblFungi"/>
        </authorList>
    </citation>
    <scope>IDENTIFICATION</scope>
    <source>
        <strain evidence="3">ATCC 64411</strain>
    </source>
</reference>
<reference evidence="4" key="1">
    <citation type="submission" date="2010-05" db="EMBL/GenBank/DDBJ databases">
        <title>The genome sequence of Magnaporthe poae strain ATCC 64411.</title>
        <authorList>
            <person name="Ma L.-J."/>
            <person name="Dead R."/>
            <person name="Young S."/>
            <person name="Zeng Q."/>
            <person name="Koehrsen M."/>
            <person name="Alvarado L."/>
            <person name="Berlin A."/>
            <person name="Chapman S.B."/>
            <person name="Chen Z."/>
            <person name="Freedman E."/>
            <person name="Gellesch M."/>
            <person name="Goldberg J."/>
            <person name="Griggs A."/>
            <person name="Gujja S."/>
            <person name="Heilman E.R."/>
            <person name="Heiman D."/>
            <person name="Hepburn T."/>
            <person name="Howarth C."/>
            <person name="Jen D."/>
            <person name="Larson L."/>
            <person name="Mehta T."/>
            <person name="Neiman D."/>
            <person name="Pearson M."/>
            <person name="Roberts A."/>
            <person name="Saif S."/>
            <person name="Shea T."/>
            <person name="Shenoy N."/>
            <person name="Sisk P."/>
            <person name="Stolte C."/>
            <person name="Sykes S."/>
            <person name="Walk T."/>
            <person name="White J."/>
            <person name="Yandava C."/>
            <person name="Haas B."/>
            <person name="Nusbaum C."/>
            <person name="Birren B."/>
        </authorList>
    </citation>
    <scope>NUCLEOTIDE SEQUENCE [LARGE SCALE GENOMIC DNA]</scope>
    <source>
        <strain evidence="4">ATCC 64411 / 73-15</strain>
    </source>
</reference>
<reference evidence="2" key="3">
    <citation type="submission" date="2011-03" db="EMBL/GenBank/DDBJ databases">
        <title>Annotation of Magnaporthe poae ATCC 64411.</title>
        <authorList>
            <person name="Ma L.-J."/>
            <person name="Dead R."/>
            <person name="Young S.K."/>
            <person name="Zeng Q."/>
            <person name="Gargeya S."/>
            <person name="Fitzgerald M."/>
            <person name="Haas B."/>
            <person name="Abouelleil A."/>
            <person name="Alvarado L."/>
            <person name="Arachchi H.M."/>
            <person name="Berlin A."/>
            <person name="Brown A."/>
            <person name="Chapman S.B."/>
            <person name="Chen Z."/>
            <person name="Dunbar C."/>
            <person name="Freedman E."/>
            <person name="Gearin G."/>
            <person name="Gellesch M."/>
            <person name="Goldberg J."/>
            <person name="Griggs A."/>
            <person name="Gujja S."/>
            <person name="Heiman D."/>
            <person name="Howarth C."/>
            <person name="Larson L."/>
            <person name="Lui A."/>
            <person name="MacDonald P.J.P."/>
            <person name="Mehta T."/>
            <person name="Montmayeur A."/>
            <person name="Murphy C."/>
            <person name="Neiman D."/>
            <person name="Pearson M."/>
            <person name="Priest M."/>
            <person name="Roberts A."/>
            <person name="Saif S."/>
            <person name="Shea T."/>
            <person name="Shenoy N."/>
            <person name="Sisk P."/>
            <person name="Stolte C."/>
            <person name="Sykes S."/>
            <person name="Yandava C."/>
            <person name="Wortman J."/>
            <person name="Nusbaum C."/>
            <person name="Birren B."/>
        </authorList>
    </citation>
    <scope>NUCLEOTIDE SEQUENCE</scope>
    <source>
        <strain evidence="2">ATCC 64411</strain>
    </source>
</reference>
<evidence type="ECO:0000256" key="1">
    <source>
        <dbReference type="SAM" id="MobiDB-lite"/>
    </source>
</evidence>
<feature type="region of interest" description="Disordered" evidence="1">
    <location>
        <begin position="425"/>
        <end position="471"/>
    </location>
</feature>
<dbReference type="OMA" id="CRNWAEF"/>
<protein>
    <submittedName>
        <fullName evidence="2 3">Uncharacterized protein</fullName>
    </submittedName>
</protein>
<evidence type="ECO:0000313" key="2">
    <source>
        <dbReference type="EMBL" id="KLU90612.1"/>
    </source>
</evidence>
<dbReference type="EnsemblFungi" id="MAPG_10464T0">
    <property type="protein sequence ID" value="MAPG_10464T0"/>
    <property type="gene ID" value="MAPG_10464"/>
</dbReference>
<dbReference type="EMBL" id="ADBL01002338">
    <property type="status" value="NOT_ANNOTATED_CDS"/>
    <property type="molecule type" value="Genomic_DNA"/>
</dbReference>
<feature type="compositionally biased region" description="Acidic residues" evidence="1">
    <location>
        <begin position="746"/>
        <end position="757"/>
    </location>
</feature>
<proteinExistence type="predicted"/>
<dbReference type="VEuPathDB" id="FungiDB:MAPG_10464"/>